<keyword evidence="2" id="KW-0812">Transmembrane</keyword>
<evidence type="ECO:0000256" key="1">
    <source>
        <dbReference type="SAM" id="MobiDB-lite"/>
    </source>
</evidence>
<evidence type="ECO:0008006" key="5">
    <source>
        <dbReference type="Google" id="ProtNLM"/>
    </source>
</evidence>
<keyword evidence="4" id="KW-1185">Reference proteome</keyword>
<evidence type="ECO:0000313" key="3">
    <source>
        <dbReference type="EMBL" id="KAL1526467.1"/>
    </source>
</evidence>
<dbReference type="AlphaFoldDB" id="A0AB34JZT9"/>
<keyword evidence="2" id="KW-1133">Transmembrane helix</keyword>
<feature type="region of interest" description="Disordered" evidence="1">
    <location>
        <begin position="252"/>
        <end position="316"/>
    </location>
</feature>
<proteinExistence type="predicted"/>
<name>A0AB34JZT9_PRYPA</name>
<dbReference type="Proteomes" id="UP001515480">
    <property type="component" value="Unassembled WGS sequence"/>
</dbReference>
<keyword evidence="2" id="KW-0472">Membrane</keyword>
<protein>
    <recommendedName>
        <fullName evidence="5">Transmembrane protein</fullName>
    </recommendedName>
</protein>
<accession>A0AB34JZT9</accession>
<evidence type="ECO:0000256" key="2">
    <source>
        <dbReference type="SAM" id="Phobius"/>
    </source>
</evidence>
<sequence length="316" mass="34933">MFARVQSASVHQENAVNMMQLDMLRLQTLQTQLGNVSMQATLVIGFAIAMLGGDNMTPLMDDVGPRCLYKSWVHKLLGLVFFLSVAGCVSFCFIVVTISAFLKQASQRTALLVSTRAAVANTGVHIRQVYSLFVKAITCFIVSAVLLIWLFAGLPSRVPFDYMEAQSRWLGAGDEAYVSALDNGNYTITCLDPHNEADEKARNSYALSLAGLTTLLIVGMCTWGLRTFYRVRDTYEPRALLSWYSKYELEERRKSREGTSSPSPRDRGRDIMSAVRARRLNSGKSAEIPGTDEATYYIMPGEDDSDDSVTGTPNGT</sequence>
<reference evidence="3 4" key="1">
    <citation type="journal article" date="2024" name="Science">
        <title>Giant polyketide synthase enzymes in the biosynthesis of giant marine polyether toxins.</title>
        <authorList>
            <person name="Fallon T.R."/>
            <person name="Shende V.V."/>
            <person name="Wierzbicki I.H."/>
            <person name="Pendleton A.L."/>
            <person name="Watervoot N.F."/>
            <person name="Auber R.P."/>
            <person name="Gonzalez D.J."/>
            <person name="Wisecaver J.H."/>
            <person name="Moore B.S."/>
        </authorList>
    </citation>
    <scope>NUCLEOTIDE SEQUENCE [LARGE SCALE GENOMIC DNA]</scope>
    <source>
        <strain evidence="3 4">12B1</strain>
    </source>
</reference>
<evidence type="ECO:0000313" key="4">
    <source>
        <dbReference type="Proteomes" id="UP001515480"/>
    </source>
</evidence>
<feature type="transmembrane region" description="Helical" evidence="2">
    <location>
        <begin position="205"/>
        <end position="225"/>
    </location>
</feature>
<feature type="transmembrane region" description="Helical" evidence="2">
    <location>
        <begin position="132"/>
        <end position="152"/>
    </location>
</feature>
<feature type="transmembrane region" description="Helical" evidence="2">
    <location>
        <begin position="72"/>
        <end position="102"/>
    </location>
</feature>
<dbReference type="EMBL" id="JBGBPQ010000003">
    <property type="protein sequence ID" value="KAL1526467.1"/>
    <property type="molecule type" value="Genomic_DNA"/>
</dbReference>
<feature type="transmembrane region" description="Helical" evidence="2">
    <location>
        <begin position="33"/>
        <end position="52"/>
    </location>
</feature>
<comment type="caution">
    <text evidence="3">The sequence shown here is derived from an EMBL/GenBank/DDBJ whole genome shotgun (WGS) entry which is preliminary data.</text>
</comment>
<gene>
    <name evidence="3" type="ORF">AB1Y20_015177</name>
</gene>
<organism evidence="3 4">
    <name type="scientific">Prymnesium parvum</name>
    <name type="common">Toxic golden alga</name>
    <dbReference type="NCBI Taxonomy" id="97485"/>
    <lineage>
        <taxon>Eukaryota</taxon>
        <taxon>Haptista</taxon>
        <taxon>Haptophyta</taxon>
        <taxon>Prymnesiophyceae</taxon>
        <taxon>Prymnesiales</taxon>
        <taxon>Prymnesiaceae</taxon>
        <taxon>Prymnesium</taxon>
    </lineage>
</organism>